<dbReference type="EMBL" id="AF123880">
    <property type="protein sequence ID" value="AAD48373.1"/>
    <property type="molecule type" value="mRNA"/>
</dbReference>
<reference evidence="1" key="1">
    <citation type="journal article" date="1999" name="Virology">
        <title>Molecular cloning and characterization of MSRV-related sequences associated with retrovirus-like particles.</title>
        <authorList>
            <person name="Komurian-Pradel F."/>
            <person name="Paranhos-Baccala G."/>
            <person name="Bedin F."/>
            <person name="Ounanian-Paraz A."/>
            <person name="Sodoyer M."/>
            <person name="Ott C."/>
            <person name="Rajoharison A."/>
            <person name="Garcia E."/>
            <person name="Mallet F."/>
            <person name="Mandrand B."/>
            <person name="Perron H."/>
        </authorList>
    </citation>
    <scope>NUCLEOTIDE SEQUENCE</scope>
</reference>
<name>Q9PZ46_9RETR</name>
<protein>
    <submittedName>
        <fullName evidence="1">Uncharacterized protein</fullName>
    </submittedName>
</protein>
<evidence type="ECO:0000313" key="1">
    <source>
        <dbReference type="EMBL" id="AAD48373.1"/>
    </source>
</evidence>
<proteinExistence type="evidence at transcript level"/>
<accession>Q9PZ46</accession>
<sequence length="64" mass="7299">MASNRAITLTAWSKIPFLGIRETKNPRSENTRLATMLEAAHHHFGSSPPLSWELWEQGPQVTIW</sequence>
<organism evidence="1">
    <name type="scientific">Multiple sclerosis associated retrovirus element</name>
    <dbReference type="NCBI Taxonomy" id="89382"/>
    <lineage>
        <taxon>Viruses</taxon>
        <taxon>Riboviria</taxon>
        <taxon>Pararnavirae</taxon>
        <taxon>Artverviricota</taxon>
        <taxon>Revtraviricetes</taxon>
        <taxon>Ortervirales</taxon>
        <taxon>Retroviridae</taxon>
        <taxon>Human endogenous retrovirus W</taxon>
    </lineage>
</organism>